<name>A0A1F5EJT5_9BACT</name>
<dbReference type="STRING" id="1797582.A2442_03705"/>
<comment type="caution">
    <text evidence="3">The sequence shown here is derived from an EMBL/GenBank/DDBJ whole genome shotgun (WGS) entry which is preliminary data.</text>
</comment>
<accession>A0A1F5EJT5</accession>
<dbReference type="Proteomes" id="UP000179003">
    <property type="component" value="Unassembled WGS sequence"/>
</dbReference>
<dbReference type="Pfam" id="PF13365">
    <property type="entry name" value="Trypsin_2"/>
    <property type="match status" value="1"/>
</dbReference>
<organism evidence="3 4">
    <name type="scientific">Candidatus Campbellbacteria bacterium RIFOXYC2_FULL_35_25</name>
    <dbReference type="NCBI Taxonomy" id="1797582"/>
    <lineage>
        <taxon>Bacteria</taxon>
        <taxon>Candidatus Campbelliibacteriota</taxon>
    </lineage>
</organism>
<keyword evidence="2" id="KW-0472">Membrane</keyword>
<sequence>MVQKVPPKNIKDIELSPKSMTIGLLSLLGLVTIFFSFSSYIKYKERTTLNNEQVQTLLSNYEKNLEDLQKEVNSLRLESEGEVYEIKRKLAEEETVRKAIEQEKQFQEKISQEKINNLEARLSETSLSQDLTSIIKQWEPLIVYIACDSKLANSNTHYDTSGSGIMLKFEGEDVKVLTNRHVLQSPDSYNLRFCSIELPDGNSEYSVGIGDIEVSVSEYDWGTLSIKNPDVYTSKLTSTLPKFCEQRPSLGDEIVVLGFPGIGSTDSVTATDGIIAGFDGNYFITSAKVDQGNSGGAAILTKNNCLLGIPTFASLGQVESLARILDIWTVIVKK</sequence>
<keyword evidence="2" id="KW-0812">Transmembrane</keyword>
<dbReference type="InterPro" id="IPR009003">
    <property type="entry name" value="Peptidase_S1_PA"/>
</dbReference>
<dbReference type="SUPFAM" id="SSF50494">
    <property type="entry name" value="Trypsin-like serine proteases"/>
    <property type="match status" value="1"/>
</dbReference>
<feature type="transmembrane region" description="Helical" evidence="2">
    <location>
        <begin position="21"/>
        <end position="41"/>
    </location>
</feature>
<keyword evidence="2" id="KW-1133">Transmembrane helix</keyword>
<dbReference type="InterPro" id="IPR043504">
    <property type="entry name" value="Peptidase_S1_PA_chymotrypsin"/>
</dbReference>
<dbReference type="Gene3D" id="2.40.10.10">
    <property type="entry name" value="Trypsin-like serine proteases"/>
    <property type="match status" value="2"/>
</dbReference>
<dbReference type="EMBL" id="MFAE01000002">
    <property type="protein sequence ID" value="OGD67651.1"/>
    <property type="molecule type" value="Genomic_DNA"/>
</dbReference>
<gene>
    <name evidence="3" type="ORF">A2442_03705</name>
</gene>
<proteinExistence type="predicted"/>
<evidence type="ECO:0008006" key="5">
    <source>
        <dbReference type="Google" id="ProtNLM"/>
    </source>
</evidence>
<keyword evidence="1" id="KW-0175">Coiled coil</keyword>
<protein>
    <recommendedName>
        <fullName evidence="5">Serine protease</fullName>
    </recommendedName>
</protein>
<feature type="coiled-coil region" evidence="1">
    <location>
        <begin position="44"/>
        <end position="78"/>
    </location>
</feature>
<evidence type="ECO:0000313" key="4">
    <source>
        <dbReference type="Proteomes" id="UP000179003"/>
    </source>
</evidence>
<dbReference type="AlphaFoldDB" id="A0A1F5EJT5"/>
<evidence type="ECO:0000256" key="1">
    <source>
        <dbReference type="SAM" id="Coils"/>
    </source>
</evidence>
<reference evidence="3 4" key="1">
    <citation type="journal article" date="2016" name="Nat. Commun.">
        <title>Thousands of microbial genomes shed light on interconnected biogeochemical processes in an aquifer system.</title>
        <authorList>
            <person name="Anantharaman K."/>
            <person name="Brown C.T."/>
            <person name="Hug L.A."/>
            <person name="Sharon I."/>
            <person name="Castelle C.J."/>
            <person name="Probst A.J."/>
            <person name="Thomas B.C."/>
            <person name="Singh A."/>
            <person name="Wilkins M.J."/>
            <person name="Karaoz U."/>
            <person name="Brodie E.L."/>
            <person name="Williams K.H."/>
            <person name="Hubbard S.S."/>
            <person name="Banfield J.F."/>
        </authorList>
    </citation>
    <scope>NUCLEOTIDE SEQUENCE [LARGE SCALE GENOMIC DNA]</scope>
</reference>
<evidence type="ECO:0000313" key="3">
    <source>
        <dbReference type="EMBL" id="OGD67651.1"/>
    </source>
</evidence>
<evidence type="ECO:0000256" key="2">
    <source>
        <dbReference type="SAM" id="Phobius"/>
    </source>
</evidence>